<dbReference type="InterPro" id="IPR011009">
    <property type="entry name" value="Kinase-like_dom_sf"/>
</dbReference>
<dbReference type="Proteomes" id="UP000007752">
    <property type="component" value="Chromosome 4"/>
</dbReference>
<dbReference type="EMBL" id="CM000141">
    <property type="protein sequence ID" value="EEE60845.1"/>
    <property type="molecule type" value="Genomic_DNA"/>
</dbReference>
<evidence type="ECO:0000256" key="2">
    <source>
        <dbReference type="ARBA" id="ARBA00022840"/>
    </source>
</evidence>
<feature type="domain" description="Protein kinase" evidence="3">
    <location>
        <begin position="1"/>
        <end position="220"/>
    </location>
</feature>
<keyword evidence="1" id="KW-0547">Nucleotide-binding</keyword>
<dbReference type="SUPFAM" id="SSF56112">
    <property type="entry name" value="Protein kinase-like (PK-like)"/>
    <property type="match status" value="1"/>
</dbReference>
<dbReference type="GO" id="GO:0004672">
    <property type="term" value="F:protein kinase activity"/>
    <property type="evidence" value="ECO:0007669"/>
    <property type="project" value="InterPro"/>
</dbReference>
<dbReference type="PANTHER" id="PTHR27005:SF288">
    <property type="entry name" value="OS04G0275100 PROTEIN"/>
    <property type="match status" value="1"/>
</dbReference>
<evidence type="ECO:0000256" key="1">
    <source>
        <dbReference type="ARBA" id="ARBA00022741"/>
    </source>
</evidence>
<name>B9FER2_ORYSJ</name>
<dbReference type="PANTHER" id="PTHR27005">
    <property type="entry name" value="WALL-ASSOCIATED RECEPTOR KINASE-LIKE 21"/>
    <property type="match status" value="1"/>
</dbReference>
<keyword evidence="2" id="KW-0067">ATP-binding</keyword>
<dbReference type="InterPro" id="IPR000719">
    <property type="entry name" value="Prot_kinase_dom"/>
</dbReference>
<organism evidence="4">
    <name type="scientific">Oryza sativa subsp. japonica</name>
    <name type="common">Rice</name>
    <dbReference type="NCBI Taxonomy" id="39947"/>
    <lineage>
        <taxon>Eukaryota</taxon>
        <taxon>Viridiplantae</taxon>
        <taxon>Streptophyta</taxon>
        <taxon>Embryophyta</taxon>
        <taxon>Tracheophyta</taxon>
        <taxon>Spermatophyta</taxon>
        <taxon>Magnoliopsida</taxon>
        <taxon>Liliopsida</taxon>
        <taxon>Poales</taxon>
        <taxon>Poaceae</taxon>
        <taxon>BOP clade</taxon>
        <taxon>Oryzoideae</taxon>
        <taxon>Oryzeae</taxon>
        <taxon>Oryzinae</taxon>
        <taxon>Oryza</taxon>
        <taxon>Oryza sativa</taxon>
    </lineage>
</organism>
<evidence type="ECO:0000259" key="3">
    <source>
        <dbReference type="PROSITE" id="PS50011"/>
    </source>
</evidence>
<gene>
    <name evidence="4" type="ORF">OsJ_14471</name>
</gene>
<reference evidence="4" key="2">
    <citation type="submission" date="2008-12" db="EMBL/GenBank/DDBJ databases">
        <title>Improved gene annotation of the rice (Oryza sativa) genomes.</title>
        <authorList>
            <person name="Wang J."/>
            <person name="Li R."/>
            <person name="Fan W."/>
            <person name="Huang Q."/>
            <person name="Zhang J."/>
            <person name="Zhou Y."/>
            <person name="Hu Y."/>
            <person name="Zi S."/>
            <person name="Li J."/>
            <person name="Ni P."/>
            <person name="Zheng H."/>
            <person name="Zhang Y."/>
            <person name="Zhao M."/>
            <person name="Hao Q."/>
            <person name="McDermott J."/>
            <person name="Samudrala R."/>
            <person name="Kristiansen K."/>
            <person name="Wong G.K.-S."/>
        </authorList>
    </citation>
    <scope>NUCLEOTIDE SEQUENCE</scope>
</reference>
<dbReference type="PROSITE" id="PS50011">
    <property type="entry name" value="PROTEIN_KINASE_DOM"/>
    <property type="match status" value="1"/>
</dbReference>
<sequence>MKGIGGFWLCYGFGEGVGEAKGDEPSRGEVGQGRRHWAIVTVAVLLAGVKHQRGSTTGGGGEAACGCASLAAPLLCRGDGRGEISDFGCSKIRAADGHDDVVKGTIGYLDPEYLLKFELTDKSDVYSFGVILLELLTRRTPLSKQKVSLASVFQEAMKEGLFLELIDTEILHEDNMGLIGDLARLACQCLAMTSESRPTMSRIAEELRRIEKRVRQHRGVLTSISSLSLSASSSADTSEHFTGETNGYDSLRRVAAMSIEFAR</sequence>
<dbReference type="InterPro" id="IPR045274">
    <property type="entry name" value="WAK-like"/>
</dbReference>
<protein>
    <recommendedName>
        <fullName evidence="3">Protein kinase domain-containing protein</fullName>
    </recommendedName>
</protein>
<proteinExistence type="predicted"/>
<dbReference type="AlphaFoldDB" id="B9FER2"/>
<evidence type="ECO:0000313" key="4">
    <source>
        <dbReference type="EMBL" id="EEE60845.1"/>
    </source>
</evidence>
<reference evidence="4" key="1">
    <citation type="journal article" date="2005" name="PLoS Biol.">
        <title>The genomes of Oryza sativa: a history of duplications.</title>
        <authorList>
            <person name="Yu J."/>
            <person name="Wang J."/>
            <person name="Lin W."/>
            <person name="Li S."/>
            <person name="Li H."/>
            <person name="Zhou J."/>
            <person name="Ni P."/>
            <person name="Dong W."/>
            <person name="Hu S."/>
            <person name="Zeng C."/>
            <person name="Zhang J."/>
            <person name="Zhang Y."/>
            <person name="Li R."/>
            <person name="Xu Z."/>
            <person name="Li S."/>
            <person name="Li X."/>
            <person name="Zheng H."/>
            <person name="Cong L."/>
            <person name="Lin L."/>
            <person name="Yin J."/>
            <person name="Geng J."/>
            <person name="Li G."/>
            <person name="Shi J."/>
            <person name="Liu J."/>
            <person name="Lv H."/>
            <person name="Li J."/>
            <person name="Wang J."/>
            <person name="Deng Y."/>
            <person name="Ran L."/>
            <person name="Shi X."/>
            <person name="Wang X."/>
            <person name="Wu Q."/>
            <person name="Li C."/>
            <person name="Ren X."/>
            <person name="Wang J."/>
            <person name="Wang X."/>
            <person name="Li D."/>
            <person name="Liu D."/>
            <person name="Zhang X."/>
            <person name="Ji Z."/>
            <person name="Zhao W."/>
            <person name="Sun Y."/>
            <person name="Zhang Z."/>
            <person name="Bao J."/>
            <person name="Han Y."/>
            <person name="Dong L."/>
            <person name="Ji J."/>
            <person name="Chen P."/>
            <person name="Wu S."/>
            <person name="Liu J."/>
            <person name="Xiao Y."/>
            <person name="Bu D."/>
            <person name="Tan J."/>
            <person name="Yang L."/>
            <person name="Ye C."/>
            <person name="Zhang J."/>
            <person name="Xu J."/>
            <person name="Zhou Y."/>
            <person name="Yu Y."/>
            <person name="Zhang B."/>
            <person name="Zhuang S."/>
            <person name="Wei H."/>
            <person name="Liu B."/>
            <person name="Lei M."/>
            <person name="Yu H."/>
            <person name="Li Y."/>
            <person name="Xu H."/>
            <person name="Wei S."/>
            <person name="He X."/>
            <person name="Fang L."/>
            <person name="Zhang Z."/>
            <person name="Zhang Y."/>
            <person name="Huang X."/>
            <person name="Su Z."/>
            <person name="Tong W."/>
            <person name="Li J."/>
            <person name="Tong Z."/>
            <person name="Li S."/>
            <person name="Ye J."/>
            <person name="Wang L."/>
            <person name="Fang L."/>
            <person name="Lei T."/>
            <person name="Chen C."/>
            <person name="Chen H."/>
            <person name="Xu Z."/>
            <person name="Li H."/>
            <person name="Huang H."/>
            <person name="Zhang F."/>
            <person name="Xu H."/>
            <person name="Li N."/>
            <person name="Zhao C."/>
            <person name="Li S."/>
            <person name="Dong L."/>
            <person name="Huang Y."/>
            <person name="Li L."/>
            <person name="Xi Y."/>
            <person name="Qi Q."/>
            <person name="Li W."/>
            <person name="Zhang B."/>
            <person name="Hu W."/>
            <person name="Zhang Y."/>
            <person name="Tian X."/>
            <person name="Jiao Y."/>
            <person name="Liang X."/>
            <person name="Jin J."/>
            <person name="Gao L."/>
            <person name="Zheng W."/>
            <person name="Hao B."/>
            <person name="Liu S."/>
            <person name="Wang W."/>
            <person name="Yuan L."/>
            <person name="Cao M."/>
            <person name="McDermott J."/>
            <person name="Samudrala R."/>
            <person name="Wang J."/>
            <person name="Wong G.K."/>
            <person name="Yang H."/>
        </authorList>
    </citation>
    <scope>NUCLEOTIDE SEQUENCE [LARGE SCALE GENOMIC DNA]</scope>
</reference>
<accession>B9FER2</accession>
<dbReference type="Gene3D" id="1.10.510.10">
    <property type="entry name" value="Transferase(Phosphotransferase) domain 1"/>
    <property type="match status" value="1"/>
</dbReference>
<dbReference type="GO" id="GO:0005524">
    <property type="term" value="F:ATP binding"/>
    <property type="evidence" value="ECO:0007669"/>
    <property type="project" value="UniProtKB-KW"/>
</dbReference>
<dbReference type="Pfam" id="PF00069">
    <property type="entry name" value="Pkinase"/>
    <property type="match status" value="1"/>
</dbReference>
<dbReference type="GO" id="GO:0007166">
    <property type="term" value="P:cell surface receptor signaling pathway"/>
    <property type="evidence" value="ECO:0007669"/>
    <property type="project" value="InterPro"/>
</dbReference>